<comment type="cofactor">
    <cofactor evidence="1 6">
        <name>pyridoxal 5'-phosphate</name>
        <dbReference type="ChEBI" id="CHEBI:597326"/>
    </cofactor>
</comment>
<comment type="caution">
    <text evidence="8">The sequence shown here is derived from an EMBL/GenBank/DDBJ whole genome shotgun (WGS) entry which is preliminary data.</text>
</comment>
<evidence type="ECO:0000256" key="1">
    <source>
        <dbReference type="ARBA" id="ARBA00001933"/>
    </source>
</evidence>
<dbReference type="Proteomes" id="UP000284731">
    <property type="component" value="Unassembled WGS sequence"/>
</dbReference>
<dbReference type="GO" id="GO:0008483">
    <property type="term" value="F:transaminase activity"/>
    <property type="evidence" value="ECO:0007669"/>
    <property type="project" value="UniProtKB-KW"/>
</dbReference>
<evidence type="ECO:0000256" key="2">
    <source>
        <dbReference type="ARBA" id="ARBA00022576"/>
    </source>
</evidence>
<evidence type="ECO:0000313" key="9">
    <source>
        <dbReference type="Proteomes" id="UP000284731"/>
    </source>
</evidence>
<protein>
    <submittedName>
        <fullName evidence="8">Alanine--glyoxylate aminotransferase family protein</fullName>
    </submittedName>
</protein>
<dbReference type="InterPro" id="IPR015424">
    <property type="entry name" value="PyrdxlP-dep_Trfase"/>
</dbReference>
<keyword evidence="4 6" id="KW-0663">Pyridoxal phosphate</keyword>
<accession>A0A412PIE7</accession>
<organism evidence="8 9">
    <name type="scientific">Solobacterium moorei</name>
    <dbReference type="NCBI Taxonomy" id="102148"/>
    <lineage>
        <taxon>Bacteria</taxon>
        <taxon>Bacillati</taxon>
        <taxon>Bacillota</taxon>
        <taxon>Erysipelotrichia</taxon>
        <taxon>Erysipelotrichales</taxon>
        <taxon>Erysipelotrichaceae</taxon>
        <taxon>Solobacterium</taxon>
    </lineage>
</organism>
<evidence type="ECO:0000259" key="7">
    <source>
        <dbReference type="Pfam" id="PF00266"/>
    </source>
</evidence>
<dbReference type="RefSeq" id="WP_118764339.1">
    <property type="nucleotide sequence ID" value="NZ_CABJCF010000001.1"/>
</dbReference>
<keyword evidence="3 8" id="KW-0808">Transferase</keyword>
<dbReference type="InterPro" id="IPR024169">
    <property type="entry name" value="SP_NH2Trfase/AEP_transaminase"/>
</dbReference>
<dbReference type="SUPFAM" id="SSF53383">
    <property type="entry name" value="PLP-dependent transferases"/>
    <property type="match status" value="1"/>
</dbReference>
<dbReference type="PANTHER" id="PTHR42778:SF1">
    <property type="entry name" value="2-AMINOETHYLPHOSPHONATE--PYRUVATE TRANSAMINASE"/>
    <property type="match status" value="1"/>
</dbReference>
<feature type="modified residue" description="N6-(pyridoxal phosphate)lysine" evidence="6">
    <location>
        <position position="187"/>
    </location>
</feature>
<dbReference type="Gene3D" id="3.40.640.10">
    <property type="entry name" value="Type I PLP-dependent aspartate aminotransferase-like (Major domain)"/>
    <property type="match status" value="1"/>
</dbReference>
<dbReference type="PIRSF" id="PIRSF000524">
    <property type="entry name" value="SPT"/>
    <property type="match status" value="1"/>
</dbReference>
<keyword evidence="2 8" id="KW-0032">Aminotransferase</keyword>
<dbReference type="InterPro" id="IPR015421">
    <property type="entry name" value="PyrdxlP-dep_Trfase_major"/>
</dbReference>
<dbReference type="InterPro" id="IPR000192">
    <property type="entry name" value="Aminotrans_V_dom"/>
</dbReference>
<evidence type="ECO:0000256" key="5">
    <source>
        <dbReference type="PIRSR" id="PIRSR000524-1"/>
    </source>
</evidence>
<feature type="binding site" evidence="5">
    <location>
        <position position="329"/>
    </location>
    <ligand>
        <name>substrate</name>
    </ligand>
</feature>
<dbReference type="PANTHER" id="PTHR42778">
    <property type="entry name" value="2-AMINOETHYLPHOSPHONATE--PYRUVATE TRANSAMINASE"/>
    <property type="match status" value="1"/>
</dbReference>
<name>A0A412PIE7_9FIRM</name>
<feature type="domain" description="Aminotransferase class V" evidence="7">
    <location>
        <begin position="28"/>
        <end position="281"/>
    </location>
</feature>
<evidence type="ECO:0000256" key="6">
    <source>
        <dbReference type="PIRSR" id="PIRSR000524-50"/>
    </source>
</evidence>
<gene>
    <name evidence="8" type="ORF">DWX20_02415</name>
</gene>
<dbReference type="InterPro" id="IPR015422">
    <property type="entry name" value="PyrdxlP-dep_Trfase_small"/>
</dbReference>
<dbReference type="EMBL" id="QRWX01000001">
    <property type="protein sequence ID" value="RGT57924.1"/>
    <property type="molecule type" value="Genomic_DNA"/>
</dbReference>
<reference evidence="8 9" key="1">
    <citation type="submission" date="2018-08" db="EMBL/GenBank/DDBJ databases">
        <title>A genome reference for cultivated species of the human gut microbiota.</title>
        <authorList>
            <person name="Zou Y."/>
            <person name="Xue W."/>
            <person name="Luo G."/>
        </authorList>
    </citation>
    <scope>NUCLEOTIDE SEQUENCE [LARGE SCALE GENOMIC DNA]</scope>
    <source>
        <strain evidence="8 9">AF18-46</strain>
    </source>
</reference>
<sequence>MINFTVGPVQSSDEVCRQGAQQVPYFRTAEFSEVMKDNASLMMEFANATKDSKCVFMTCSSTGSMEAVVMNCFDENDKVLVIVGGTFGDRFAKICGIHRIPYTALTLRHGQKLTAKMLEKYDSRGYTGLLVNIDETSTGVLYDSEMLGDFCKKNHMLYVCDCVSAFLADKFDMQSCGADIMITGSQKALACPPGISVIILSPKAIERVENSKVRTMYLNLADALKNAERGQTPFTPAVGILLQINTRLHEIKNAGGVSSEVERVKKLADYFRNSIKGLPLEIISESLPNGVTSLHPIKNNAKEIFRILKDEYHIWVCPNGGDMADSVFRVGHLGNLTIADYDQLISAFKELHQKGIL</sequence>
<proteinExistence type="predicted"/>
<dbReference type="Pfam" id="PF00266">
    <property type="entry name" value="Aminotran_5"/>
    <property type="match status" value="1"/>
</dbReference>
<dbReference type="Gene3D" id="3.90.1150.10">
    <property type="entry name" value="Aspartate Aminotransferase, domain 1"/>
    <property type="match status" value="1"/>
</dbReference>
<evidence type="ECO:0000256" key="3">
    <source>
        <dbReference type="ARBA" id="ARBA00022679"/>
    </source>
</evidence>
<dbReference type="AlphaFoldDB" id="A0A412PIE7"/>
<evidence type="ECO:0000313" key="8">
    <source>
        <dbReference type="EMBL" id="RGT57924.1"/>
    </source>
</evidence>
<evidence type="ECO:0000256" key="4">
    <source>
        <dbReference type="ARBA" id="ARBA00022898"/>
    </source>
</evidence>